<dbReference type="EMBL" id="LR798288">
    <property type="protein sequence ID" value="CAB5221428.1"/>
    <property type="molecule type" value="Genomic_DNA"/>
</dbReference>
<gene>
    <name evidence="1" type="ORF">UFOVP247_163</name>
</gene>
<reference evidence="1" key="1">
    <citation type="submission" date="2020-05" db="EMBL/GenBank/DDBJ databases">
        <authorList>
            <person name="Chiriac C."/>
            <person name="Salcher M."/>
            <person name="Ghai R."/>
            <person name="Kavagutti S V."/>
        </authorList>
    </citation>
    <scope>NUCLEOTIDE SEQUENCE</scope>
</reference>
<organism evidence="1">
    <name type="scientific">uncultured Caudovirales phage</name>
    <dbReference type="NCBI Taxonomy" id="2100421"/>
    <lineage>
        <taxon>Viruses</taxon>
        <taxon>Duplodnaviria</taxon>
        <taxon>Heunggongvirae</taxon>
        <taxon>Uroviricota</taxon>
        <taxon>Caudoviricetes</taxon>
        <taxon>Peduoviridae</taxon>
        <taxon>Maltschvirus</taxon>
        <taxon>Maltschvirus maltsch</taxon>
    </lineage>
</organism>
<name>A0A6J7WX52_9CAUD</name>
<accession>A0A6J7WX52</accession>
<protein>
    <submittedName>
        <fullName evidence="1">Uncharacterized protein</fullName>
    </submittedName>
</protein>
<sequence>MENLESTHDRRQGFSIDDYVVLFPHDDFIEETEDGSISVLVDIYRKVDNNMVKVENHEVTEELQNKIQDYIERMISSAAEVENPE</sequence>
<proteinExistence type="predicted"/>
<evidence type="ECO:0000313" key="1">
    <source>
        <dbReference type="EMBL" id="CAB5221428.1"/>
    </source>
</evidence>